<dbReference type="InterPro" id="IPR058790">
    <property type="entry name" value="BSH_CusB"/>
</dbReference>
<evidence type="ECO:0000256" key="6">
    <source>
        <dbReference type="SAM" id="MobiDB-lite"/>
    </source>
</evidence>
<feature type="domain" description="CzcB-like C-terminal circularly permuted SH3-like" evidence="12">
    <location>
        <begin position="366"/>
        <end position="427"/>
    </location>
</feature>
<evidence type="ECO:0000256" key="1">
    <source>
        <dbReference type="ARBA" id="ARBA00009477"/>
    </source>
</evidence>
<dbReference type="GO" id="GO:0022857">
    <property type="term" value="F:transmembrane transporter activity"/>
    <property type="evidence" value="ECO:0007669"/>
    <property type="project" value="InterPro"/>
</dbReference>
<dbReference type="HOGENOM" id="CLU_018816_13_1_0"/>
<organism evidence="13 14">
    <name type="scientific">Opitutus terrae (strain DSM 11246 / JCM 15787 / PB90-1)</name>
    <dbReference type="NCBI Taxonomy" id="452637"/>
    <lineage>
        <taxon>Bacteria</taxon>
        <taxon>Pseudomonadati</taxon>
        <taxon>Verrucomicrobiota</taxon>
        <taxon>Opitutia</taxon>
        <taxon>Opitutales</taxon>
        <taxon>Opitutaceae</taxon>
        <taxon>Opitutus</taxon>
    </lineage>
</organism>
<feature type="domain" description="CusB-like three alpha-helical bundle" evidence="9">
    <location>
        <begin position="195"/>
        <end position="245"/>
    </location>
</feature>
<dbReference type="InterPro" id="IPR058649">
    <property type="entry name" value="CzcB_C"/>
</dbReference>
<comment type="similarity">
    <text evidence="1">Belongs to the membrane fusion protein (MFP) (TC 8.A.1) family.</text>
</comment>
<dbReference type="NCBIfam" id="TIGR01730">
    <property type="entry name" value="RND_mfp"/>
    <property type="match status" value="1"/>
</dbReference>
<gene>
    <name evidence="13" type="ordered locus">Oter_1553</name>
</gene>
<dbReference type="Pfam" id="PF25869">
    <property type="entry name" value="3HB_CusB"/>
    <property type="match status" value="1"/>
</dbReference>
<dbReference type="GO" id="GO:0046686">
    <property type="term" value="P:response to cadmium ion"/>
    <property type="evidence" value="ECO:0007669"/>
    <property type="project" value="UniProtKB-KW"/>
</dbReference>
<evidence type="ECO:0000256" key="5">
    <source>
        <dbReference type="ARBA" id="ARBA00058766"/>
    </source>
</evidence>
<dbReference type="SUPFAM" id="SSF111369">
    <property type="entry name" value="HlyD-like secretion proteins"/>
    <property type="match status" value="1"/>
</dbReference>
<dbReference type="Gene3D" id="6.10.140.730">
    <property type="match status" value="1"/>
</dbReference>
<evidence type="ECO:0000313" key="13">
    <source>
        <dbReference type="EMBL" id="ACB74837.1"/>
    </source>
</evidence>
<evidence type="ECO:0000259" key="12">
    <source>
        <dbReference type="Pfam" id="PF25975"/>
    </source>
</evidence>
<protein>
    <submittedName>
        <fullName evidence="13">Efflux transporter, RND family, MFP subunit</fullName>
    </submittedName>
</protein>
<dbReference type="STRING" id="452637.Oter_1553"/>
<feature type="region of interest" description="Disordered" evidence="6">
    <location>
        <begin position="448"/>
        <end position="481"/>
    </location>
</feature>
<dbReference type="Pfam" id="PF25954">
    <property type="entry name" value="Beta-barrel_RND_2"/>
    <property type="match status" value="1"/>
</dbReference>
<dbReference type="InterPro" id="IPR045800">
    <property type="entry name" value="HMBD"/>
</dbReference>
<sequence length="715" mass="75560">MKSPRVLLLIVSLAASGLIAPEVAEFLVPHAHAAEQQLYTCGMHPQVIKSEPGNCPICGMKLTPIRGNNPGAAATAGDRKVKFYKSTMIPGEVSPNPGKDSMGMDRVPVYEDEFDAASAITIDPITIQKMNLKTALVQTGPVRRTIRAVGTVGFSEPGLIDITTKYEGWIEKLFVNATWTRVKAGTPLFEIYSPDLYNAQLNFLVALRSEGSEGGPLTNAARARLQLFDVPAAFITELAQAGEARRKVVYRAPVDGVVIEKPAVQGMMVRPGERIFRLADLSTVWVNAQIYEKDLAFVHEGQHAVVRTSFGQEREFHGEVEVLIPEIVNETRTAQARLVLDNPDRALKPGMFVDVRFEAELAPSAVLVPDLAVLRSGERNTVFVARDGGTFEAREVKLGARTQDNFFAVRSGLAAGERVVTSGQFLLDSESQLRAAIQKMIRATQAGGGTAAASTPAAQGAGSGPSSPQPAPATAAAPAMPAEAQPALKQLAFASADAAAALAADDLSAYRQQLPALRTAVAGLVQAAPQSGLAKYKGALPEPTDLESARQAFEPLSTAVADLARASHLQHTAGLRIFECPMSPVLGKARWLQRESGTKNPFFGSDMPRCGEQIDGPSAATAPSADAGMKLPAGHPPIRRLAGTKPPRAAMSGSDFLRSQIGVPVALATPADETAHASGGCRGCGMSAAATAAGEPCEHEVFPAKNADASRRPKI</sequence>
<dbReference type="Pfam" id="PF25919">
    <property type="entry name" value="BSH_CusB"/>
    <property type="match status" value="1"/>
</dbReference>
<feature type="domain" description="CusB-like barrel-sandwich hybrid" evidence="10">
    <location>
        <begin position="163"/>
        <end position="279"/>
    </location>
</feature>
<feature type="compositionally biased region" description="Low complexity" evidence="6">
    <location>
        <begin position="451"/>
        <end position="481"/>
    </location>
</feature>
<dbReference type="Proteomes" id="UP000007013">
    <property type="component" value="Chromosome"/>
</dbReference>
<feature type="chain" id="PRO_5002774461" evidence="7">
    <location>
        <begin position="25"/>
        <end position="715"/>
    </location>
</feature>
<dbReference type="InterPro" id="IPR058792">
    <property type="entry name" value="Beta-barrel_RND_2"/>
</dbReference>
<keyword evidence="2" id="KW-0813">Transport</keyword>
<keyword evidence="3" id="KW-0862">Zinc</keyword>
<evidence type="ECO:0000259" key="8">
    <source>
        <dbReference type="Pfam" id="PF19335"/>
    </source>
</evidence>
<dbReference type="Pfam" id="PF19335">
    <property type="entry name" value="HMBD"/>
    <property type="match status" value="1"/>
</dbReference>
<keyword evidence="4" id="KW-0105">Cadmium resistance</keyword>
<dbReference type="FunFam" id="2.40.30.170:FF:000010">
    <property type="entry name" value="Efflux RND transporter periplasmic adaptor subunit"/>
    <property type="match status" value="1"/>
</dbReference>
<accession>B1ZTQ1</accession>
<evidence type="ECO:0000256" key="7">
    <source>
        <dbReference type="SAM" id="SignalP"/>
    </source>
</evidence>
<dbReference type="GO" id="GO:0046914">
    <property type="term" value="F:transition metal ion binding"/>
    <property type="evidence" value="ECO:0007669"/>
    <property type="project" value="TreeGrafter"/>
</dbReference>
<evidence type="ECO:0000256" key="4">
    <source>
        <dbReference type="ARBA" id="ARBA00043263"/>
    </source>
</evidence>
<dbReference type="InterPro" id="IPR051909">
    <property type="entry name" value="MFP_Cation_Efflux"/>
</dbReference>
<name>B1ZTQ1_OPITP</name>
<dbReference type="FunFam" id="2.40.420.20:FF:000006">
    <property type="entry name" value="RND family efflux transporter MFP subunit"/>
    <property type="match status" value="1"/>
</dbReference>
<keyword evidence="7" id="KW-0732">Signal</keyword>
<dbReference type="Gene3D" id="2.40.420.20">
    <property type="match status" value="1"/>
</dbReference>
<dbReference type="InterPro" id="IPR006143">
    <property type="entry name" value="RND_pump_MFP"/>
</dbReference>
<feature type="domain" description="CusB-like beta-barrel" evidence="11">
    <location>
        <begin position="283"/>
        <end position="360"/>
    </location>
</feature>
<dbReference type="RefSeq" id="WP_012374375.1">
    <property type="nucleotide sequence ID" value="NC_010571.1"/>
</dbReference>
<dbReference type="Gene3D" id="2.40.30.170">
    <property type="match status" value="1"/>
</dbReference>
<dbReference type="PANTHER" id="PTHR30097">
    <property type="entry name" value="CATION EFFLUX SYSTEM PROTEIN CUSB"/>
    <property type="match status" value="1"/>
</dbReference>
<feature type="domain" description="Heavy metal binding" evidence="8">
    <location>
        <begin position="39"/>
        <end position="64"/>
    </location>
</feature>
<dbReference type="eggNOG" id="COG0845">
    <property type="taxonomic scope" value="Bacteria"/>
</dbReference>
<dbReference type="OrthoDB" id="9765657at2"/>
<evidence type="ECO:0000256" key="2">
    <source>
        <dbReference type="ARBA" id="ARBA00022448"/>
    </source>
</evidence>
<evidence type="ECO:0000259" key="11">
    <source>
        <dbReference type="Pfam" id="PF25954"/>
    </source>
</evidence>
<dbReference type="PANTHER" id="PTHR30097:SF15">
    <property type="entry name" value="CATION EFFLUX SYSTEM PROTEIN CUSB"/>
    <property type="match status" value="1"/>
</dbReference>
<dbReference type="Pfam" id="PF25975">
    <property type="entry name" value="CzcB_C"/>
    <property type="match status" value="1"/>
</dbReference>
<comment type="function">
    <text evidence="5">CzcA and CzcB together would act in zinc efflux nearly as effectively as the complete czc efflux system (CzcABC). The CzcB protein is thought to funnel zinc cations to the CzcA transport protein.</text>
</comment>
<evidence type="ECO:0000259" key="10">
    <source>
        <dbReference type="Pfam" id="PF25919"/>
    </source>
</evidence>
<dbReference type="InterPro" id="IPR058791">
    <property type="entry name" value="3HB_CusB"/>
</dbReference>
<dbReference type="KEGG" id="ote:Oter_1553"/>
<feature type="signal peptide" evidence="7">
    <location>
        <begin position="1"/>
        <end position="24"/>
    </location>
</feature>
<evidence type="ECO:0000313" key="14">
    <source>
        <dbReference type="Proteomes" id="UP000007013"/>
    </source>
</evidence>
<dbReference type="GO" id="GO:0060003">
    <property type="term" value="P:copper ion export"/>
    <property type="evidence" value="ECO:0007669"/>
    <property type="project" value="TreeGrafter"/>
</dbReference>
<dbReference type="EMBL" id="CP001032">
    <property type="protein sequence ID" value="ACB74837.1"/>
    <property type="molecule type" value="Genomic_DNA"/>
</dbReference>
<reference evidence="13 14" key="1">
    <citation type="journal article" date="2011" name="J. Bacteriol.">
        <title>Genome sequence of the verrucomicrobium Opitutus terrae PB90-1, an abundant inhabitant of rice paddy soil ecosystems.</title>
        <authorList>
            <person name="van Passel M.W."/>
            <person name="Kant R."/>
            <person name="Palva A."/>
            <person name="Copeland A."/>
            <person name="Lucas S."/>
            <person name="Lapidus A."/>
            <person name="Glavina del Rio T."/>
            <person name="Pitluck S."/>
            <person name="Goltsman E."/>
            <person name="Clum A."/>
            <person name="Sun H."/>
            <person name="Schmutz J."/>
            <person name="Larimer F.W."/>
            <person name="Land M.L."/>
            <person name="Hauser L."/>
            <person name="Kyrpides N."/>
            <person name="Mikhailova N."/>
            <person name="Richardson P.P."/>
            <person name="Janssen P.H."/>
            <person name="de Vos W.M."/>
            <person name="Smidt H."/>
        </authorList>
    </citation>
    <scope>NUCLEOTIDE SEQUENCE [LARGE SCALE GENOMIC DNA]</scope>
    <source>
        <strain evidence="14">DSM 11246 / JCM 15787 / PB90-1</strain>
    </source>
</reference>
<dbReference type="GO" id="GO:0016020">
    <property type="term" value="C:membrane"/>
    <property type="evidence" value="ECO:0007669"/>
    <property type="project" value="InterPro"/>
</dbReference>
<dbReference type="AlphaFoldDB" id="B1ZTQ1"/>
<evidence type="ECO:0000259" key="9">
    <source>
        <dbReference type="Pfam" id="PF25869"/>
    </source>
</evidence>
<dbReference type="Gene3D" id="2.40.50.100">
    <property type="match status" value="1"/>
</dbReference>
<evidence type="ECO:0000256" key="3">
    <source>
        <dbReference type="ARBA" id="ARBA00022833"/>
    </source>
</evidence>
<proteinExistence type="inferred from homology"/>
<dbReference type="GO" id="GO:0015679">
    <property type="term" value="P:plasma membrane copper ion transport"/>
    <property type="evidence" value="ECO:0007669"/>
    <property type="project" value="TreeGrafter"/>
</dbReference>
<keyword evidence="14" id="KW-1185">Reference proteome</keyword>
<dbReference type="GO" id="GO:0030288">
    <property type="term" value="C:outer membrane-bounded periplasmic space"/>
    <property type="evidence" value="ECO:0007669"/>
    <property type="project" value="TreeGrafter"/>
</dbReference>